<feature type="region of interest" description="Disordered" evidence="5">
    <location>
        <begin position="687"/>
        <end position="709"/>
    </location>
</feature>
<feature type="region of interest" description="Disordered" evidence="5">
    <location>
        <begin position="178"/>
        <end position="206"/>
    </location>
</feature>
<dbReference type="GO" id="GO:0005856">
    <property type="term" value="C:cytoskeleton"/>
    <property type="evidence" value="ECO:0007669"/>
    <property type="project" value="UniProtKB-SubCell"/>
</dbReference>
<feature type="domain" description="CEP76/DRC7 peptidase-like" evidence="6">
    <location>
        <begin position="260"/>
        <end position="331"/>
    </location>
</feature>
<evidence type="ECO:0008006" key="10">
    <source>
        <dbReference type="Google" id="ProtNLM"/>
    </source>
</evidence>
<dbReference type="Pfam" id="PF24656">
    <property type="entry name" value="CEPT76_peptidase"/>
    <property type="match status" value="1"/>
</dbReference>
<dbReference type="GO" id="GO:0048870">
    <property type="term" value="P:cell motility"/>
    <property type="evidence" value="ECO:0007669"/>
    <property type="project" value="TreeGrafter"/>
</dbReference>
<evidence type="ECO:0000256" key="5">
    <source>
        <dbReference type="SAM" id="MobiDB-lite"/>
    </source>
</evidence>
<sequence>MSDFGDRGARNTTELHDDGQPPYMMTKSDRLARLVKKMNWPLSYTSNTPKEDLCLEYVEHFRSQYVQLFPSRPPLMLSPDNECGVKKFVCTFARPTELPHAELYDYNTSAKYVAHYIAYEELEDPEKLPMIVASPTTTLAWQAGDSFDMSLLLLSLLIGDGYDAYCVIGYAVEEVTTNTQSGRPTPEVVPDEDADGKGGVKQADRQTKYPVRKRPDLLSKFQLKLEEKKRLEREGANGRDDAQVDTGDKETEQDELYGKRVHCWILVQYGKREVQQSFFIEPSTGEKVEIDSPSYLGIESLFNSHNYWVNMQQTDKISEMSFELRDASKWEYIFLTDIAEDDDDRELQDRKHLENQTSDHGESGDQILDLPTSWVEKLTMTRQQYENRYPGLQKTIQYKDAKVEYFSAYSETDLKVKRMTLLDDFLTPYQVHTFFSFRCDKLRRRSEYNETNNTARIVCEWFDEGRKREQTVLEALSKLITEEGKRMEMQFYWKARLDGLSKRIELFHENGDTTNPHKVMEFFEGREDRLIYRSATYDRHGVSVSINQSGERRGDDKPQPKKMCEKFARNPDVPADQDIAKRTFYNPGTPEGLIRIIYHYADGKITRPSRTYSKGNPVTIEHVDPYAKDPKSAALSEEMRLLFVKEKECMAFIKDSEKEAKEILAQRAKEEQDVGFVTTVYDTLRNKPKEDEQAELRRKQEEQQRSQKKKDYLAPYIEQLVRTHPAKMPAQKLQGPDAKLAKEDAGKVKDACLKDLKDRLIQRAHIMQNRLDEEKEKLARKQSNYQKNQEQIDNANPEEYIQFCENAMWRIHILEKRLERHQEQALHKYAELDQKLRTDPRLSALSG</sequence>
<dbReference type="AlphaFoldDB" id="A0A7S1I6I9"/>
<feature type="coiled-coil region" evidence="4">
    <location>
        <begin position="757"/>
        <end position="835"/>
    </location>
</feature>
<dbReference type="EMBL" id="HBGA01036901">
    <property type="protein sequence ID" value="CAD9002368.1"/>
    <property type="molecule type" value="Transcribed_RNA"/>
</dbReference>
<dbReference type="Pfam" id="PF24667">
    <property type="entry name" value="MORN_DRC7"/>
    <property type="match status" value="1"/>
</dbReference>
<comment type="subcellular location">
    <subcellularLocation>
        <location evidence="1">Cytoplasm</location>
        <location evidence="1">Cytoskeleton</location>
    </subcellularLocation>
</comment>
<evidence type="ECO:0000256" key="2">
    <source>
        <dbReference type="ARBA" id="ARBA00022490"/>
    </source>
</evidence>
<feature type="compositionally biased region" description="Basic and acidic residues" evidence="5">
    <location>
        <begin position="1"/>
        <end position="19"/>
    </location>
</feature>
<gene>
    <name evidence="9" type="ORF">EGYM00392_LOCUS13452</name>
</gene>
<keyword evidence="3" id="KW-0206">Cytoskeleton</keyword>
<evidence type="ECO:0000313" key="9">
    <source>
        <dbReference type="EMBL" id="CAD9002368.1"/>
    </source>
</evidence>
<dbReference type="InterPro" id="IPR033551">
    <property type="entry name" value="DRC7/lobo"/>
</dbReference>
<proteinExistence type="predicted"/>
<dbReference type="Pfam" id="PF24671">
    <property type="entry name" value="DRC7_C"/>
    <property type="match status" value="1"/>
</dbReference>
<dbReference type="GO" id="GO:0031514">
    <property type="term" value="C:motile cilium"/>
    <property type="evidence" value="ECO:0007669"/>
    <property type="project" value="TreeGrafter"/>
</dbReference>
<feature type="domain" description="Dynein regulatory complex subunit 7 C-terminal" evidence="8">
    <location>
        <begin position="739"/>
        <end position="845"/>
    </location>
</feature>
<reference evidence="9" key="1">
    <citation type="submission" date="2021-01" db="EMBL/GenBank/DDBJ databases">
        <authorList>
            <person name="Corre E."/>
            <person name="Pelletier E."/>
            <person name="Niang G."/>
            <person name="Scheremetjew M."/>
            <person name="Finn R."/>
            <person name="Kale V."/>
            <person name="Holt S."/>
            <person name="Cochrane G."/>
            <person name="Meng A."/>
            <person name="Brown T."/>
            <person name="Cohen L."/>
        </authorList>
    </citation>
    <scope>NUCLEOTIDE SEQUENCE</scope>
    <source>
        <strain evidence="9">NIES-381</strain>
    </source>
</reference>
<feature type="region of interest" description="Disordered" evidence="5">
    <location>
        <begin position="1"/>
        <end position="24"/>
    </location>
</feature>
<feature type="compositionally biased region" description="Basic and acidic residues" evidence="5">
    <location>
        <begin position="230"/>
        <end position="250"/>
    </location>
</feature>
<dbReference type="PANTHER" id="PTHR35249">
    <property type="entry name" value="DYNEIN REGULATORY COMPLEX SUBUNIT 7"/>
    <property type="match status" value="1"/>
</dbReference>
<keyword evidence="2" id="KW-0963">Cytoplasm</keyword>
<name>A0A7S1I6I9_9EUGL</name>
<dbReference type="InterPro" id="IPR056291">
    <property type="entry name" value="MORN_DRC7"/>
</dbReference>
<dbReference type="InterPro" id="IPR056290">
    <property type="entry name" value="CEPT76/DRC7_peptidase-like_dom"/>
</dbReference>
<protein>
    <recommendedName>
        <fullName evidence="10">Dynein regulatory complex subunit 7</fullName>
    </recommendedName>
</protein>
<feature type="region of interest" description="Disordered" evidence="5">
    <location>
        <begin position="230"/>
        <end position="252"/>
    </location>
</feature>
<dbReference type="PANTHER" id="PTHR35249:SF2">
    <property type="entry name" value="DYNEIN REGULATORY COMPLEX SUBUNIT 7"/>
    <property type="match status" value="1"/>
</dbReference>
<accession>A0A7S1I6I9</accession>
<dbReference type="InterPro" id="IPR056292">
    <property type="entry name" value="DRC7_C"/>
</dbReference>
<feature type="domain" description="Dynein regulatory complex subunit 7 MORN" evidence="7">
    <location>
        <begin position="390"/>
        <end position="674"/>
    </location>
</feature>
<evidence type="ECO:0000259" key="7">
    <source>
        <dbReference type="Pfam" id="PF24667"/>
    </source>
</evidence>
<organism evidence="9">
    <name type="scientific">Eutreptiella gymnastica</name>
    <dbReference type="NCBI Taxonomy" id="73025"/>
    <lineage>
        <taxon>Eukaryota</taxon>
        <taxon>Discoba</taxon>
        <taxon>Euglenozoa</taxon>
        <taxon>Euglenida</taxon>
        <taxon>Spirocuta</taxon>
        <taxon>Euglenophyceae</taxon>
        <taxon>Eutreptiales</taxon>
        <taxon>Eutreptiaceae</taxon>
        <taxon>Eutreptiella</taxon>
    </lineage>
</organism>
<evidence type="ECO:0000256" key="3">
    <source>
        <dbReference type="ARBA" id="ARBA00023212"/>
    </source>
</evidence>
<evidence type="ECO:0000259" key="8">
    <source>
        <dbReference type="Pfam" id="PF24671"/>
    </source>
</evidence>
<evidence type="ECO:0000256" key="1">
    <source>
        <dbReference type="ARBA" id="ARBA00004245"/>
    </source>
</evidence>
<evidence type="ECO:0000259" key="6">
    <source>
        <dbReference type="Pfam" id="PF24656"/>
    </source>
</evidence>
<evidence type="ECO:0000256" key="4">
    <source>
        <dbReference type="SAM" id="Coils"/>
    </source>
</evidence>
<feature type="compositionally biased region" description="Basic and acidic residues" evidence="5">
    <location>
        <begin position="195"/>
        <end position="206"/>
    </location>
</feature>
<keyword evidence="4" id="KW-0175">Coiled coil</keyword>